<dbReference type="PROSITE" id="PS50048">
    <property type="entry name" value="ZN2_CY6_FUNGAL_2"/>
    <property type="match status" value="1"/>
</dbReference>
<evidence type="ECO:0000256" key="1">
    <source>
        <dbReference type="ARBA" id="ARBA00022723"/>
    </source>
</evidence>
<feature type="compositionally biased region" description="Basic residues" evidence="3">
    <location>
        <begin position="341"/>
        <end position="351"/>
    </location>
</feature>
<keyword evidence="2" id="KW-0539">Nucleus</keyword>
<feature type="compositionally biased region" description="Polar residues" evidence="3">
    <location>
        <begin position="355"/>
        <end position="368"/>
    </location>
</feature>
<dbReference type="GO" id="GO:0008270">
    <property type="term" value="F:zinc ion binding"/>
    <property type="evidence" value="ECO:0007669"/>
    <property type="project" value="InterPro"/>
</dbReference>
<feature type="compositionally biased region" description="Low complexity" evidence="3">
    <location>
        <begin position="254"/>
        <end position="267"/>
    </location>
</feature>
<dbReference type="PANTHER" id="PTHR47659:SF7">
    <property type="entry name" value="FUNGAL TRANSCRIPTIONAL REGULATORY PROTEIN, N-TERMINAL DOMAIN-CONTAINING PROTEIN"/>
    <property type="match status" value="1"/>
</dbReference>
<dbReference type="InterPro" id="IPR036864">
    <property type="entry name" value="Zn2-C6_fun-type_DNA-bd_sf"/>
</dbReference>
<feature type="region of interest" description="Disordered" evidence="3">
    <location>
        <begin position="254"/>
        <end position="296"/>
    </location>
</feature>
<proteinExistence type="predicted"/>
<reference evidence="5" key="1">
    <citation type="journal article" date="2020" name="Fungal Divers.">
        <title>Resolving the Mortierellaceae phylogeny through synthesis of multi-gene phylogenetics and phylogenomics.</title>
        <authorList>
            <person name="Vandepol N."/>
            <person name="Liber J."/>
            <person name="Desiro A."/>
            <person name="Na H."/>
            <person name="Kennedy M."/>
            <person name="Barry K."/>
            <person name="Grigoriev I.V."/>
            <person name="Miller A.N."/>
            <person name="O'Donnell K."/>
            <person name="Stajich J.E."/>
            <person name="Bonito G."/>
        </authorList>
    </citation>
    <scope>NUCLEOTIDE SEQUENCE</scope>
    <source>
        <strain evidence="5">REB-010B</strain>
    </source>
</reference>
<dbReference type="GO" id="GO:0000981">
    <property type="term" value="F:DNA-binding transcription factor activity, RNA polymerase II-specific"/>
    <property type="evidence" value="ECO:0007669"/>
    <property type="project" value="InterPro"/>
</dbReference>
<dbReference type="InterPro" id="IPR050335">
    <property type="entry name" value="ERT1_acuK_gluconeogen_tf"/>
</dbReference>
<evidence type="ECO:0000313" key="6">
    <source>
        <dbReference type="Proteomes" id="UP000738325"/>
    </source>
</evidence>
<feature type="domain" description="Zn(2)-C6 fungal-type" evidence="4">
    <location>
        <begin position="301"/>
        <end position="332"/>
    </location>
</feature>
<dbReference type="SUPFAM" id="SSF57701">
    <property type="entry name" value="Zn2/Cys6 DNA-binding domain"/>
    <property type="match status" value="1"/>
</dbReference>
<gene>
    <name evidence="5" type="ORF">BGZ99_005517</name>
</gene>
<feature type="compositionally biased region" description="Low complexity" evidence="3">
    <location>
        <begin position="83"/>
        <end position="105"/>
    </location>
</feature>
<dbReference type="SMART" id="SM00066">
    <property type="entry name" value="GAL4"/>
    <property type="match status" value="1"/>
</dbReference>
<evidence type="ECO:0000313" key="5">
    <source>
        <dbReference type="EMBL" id="KAG0318673.1"/>
    </source>
</evidence>
<feature type="compositionally biased region" description="Polar residues" evidence="3">
    <location>
        <begin position="22"/>
        <end position="42"/>
    </location>
</feature>
<dbReference type="Proteomes" id="UP000738325">
    <property type="component" value="Unassembled WGS sequence"/>
</dbReference>
<feature type="region of interest" description="Disordered" evidence="3">
    <location>
        <begin position="341"/>
        <end position="369"/>
    </location>
</feature>
<feature type="compositionally biased region" description="Polar residues" evidence="3">
    <location>
        <begin position="268"/>
        <end position="291"/>
    </location>
</feature>
<dbReference type="Pfam" id="PF00172">
    <property type="entry name" value="Zn_clus"/>
    <property type="match status" value="1"/>
</dbReference>
<evidence type="ECO:0000256" key="3">
    <source>
        <dbReference type="SAM" id="MobiDB-lite"/>
    </source>
</evidence>
<accession>A0A9P6UTA7</accession>
<organism evidence="5 6">
    <name type="scientific">Dissophora globulifera</name>
    <dbReference type="NCBI Taxonomy" id="979702"/>
    <lineage>
        <taxon>Eukaryota</taxon>
        <taxon>Fungi</taxon>
        <taxon>Fungi incertae sedis</taxon>
        <taxon>Mucoromycota</taxon>
        <taxon>Mortierellomycotina</taxon>
        <taxon>Mortierellomycetes</taxon>
        <taxon>Mortierellales</taxon>
        <taxon>Mortierellaceae</taxon>
        <taxon>Dissophora</taxon>
    </lineage>
</organism>
<feature type="compositionally biased region" description="Low complexity" evidence="3">
    <location>
        <begin position="215"/>
        <end position="233"/>
    </location>
</feature>
<dbReference type="AlphaFoldDB" id="A0A9P6UTA7"/>
<comment type="caution">
    <text evidence="5">The sequence shown here is derived from an EMBL/GenBank/DDBJ whole genome shotgun (WGS) entry which is preliminary data.</text>
</comment>
<evidence type="ECO:0000259" key="4">
    <source>
        <dbReference type="PROSITE" id="PS50048"/>
    </source>
</evidence>
<dbReference type="InterPro" id="IPR001138">
    <property type="entry name" value="Zn2Cys6_DnaBD"/>
</dbReference>
<feature type="compositionally biased region" description="Polar residues" evidence="3">
    <location>
        <begin position="200"/>
        <end position="214"/>
    </location>
</feature>
<name>A0A9P6UTA7_9FUNG</name>
<dbReference type="CDD" id="cd00067">
    <property type="entry name" value="GAL4"/>
    <property type="match status" value="1"/>
</dbReference>
<dbReference type="EMBL" id="JAAAIP010000359">
    <property type="protein sequence ID" value="KAG0318673.1"/>
    <property type="molecule type" value="Genomic_DNA"/>
</dbReference>
<feature type="compositionally biased region" description="Low complexity" evidence="3">
    <location>
        <begin position="43"/>
        <end position="67"/>
    </location>
</feature>
<dbReference type="OrthoDB" id="5575144at2759"/>
<protein>
    <recommendedName>
        <fullName evidence="4">Zn(2)-C6 fungal-type domain-containing protein</fullName>
    </recommendedName>
</protein>
<feature type="compositionally biased region" description="Low complexity" evidence="3">
    <location>
        <begin position="161"/>
        <end position="199"/>
    </location>
</feature>
<keyword evidence="1" id="KW-0479">Metal-binding</keyword>
<sequence length="473" mass="50740">MASTSMPPQLSPVKQEPHVKQESLNQSPALSQAYHPQQQSIYHSQQAPAYPASSQYAPQQQQQQQHQSYYNINRHIMAMSMQHNGNGNHNNHSGANSTAGSAAATPIMASAQLDPNGLSSAPSSPTLNGLQYHNNGGNSHFGSNTNSGSTTPYIPHPSYPQPSSYSNNNSSNNYYNSSPPYSSHQQPSQGQQQQHHGNSTPGSNGSHLQFSSTAPSPMRQHPQQPPSQQYSSLVPPLSESQYAQYHQLLGSSAFSSSQSTPFHSNHSTPYSSMPGSPTHEYQQLGDSSLTQKPKRRQVKNACVNCQKACKKCDEGRPCARCIKYGLTDTCVDSTRKIRKKGIKRGPYKRRAPPSQVGSSASASTTPTMRNAVPTGMQGYMSEPVTALSSPTQSHMLPFTSTAGSTTTMSHMAAPLDFGYDTSGGPAGYALHTQRMEPSYNTPSYANGYSGSSLYTQAPNYGLGNAAGGSSNMP</sequence>
<feature type="compositionally biased region" description="Low complexity" evidence="3">
    <location>
        <begin position="133"/>
        <end position="151"/>
    </location>
</feature>
<feature type="region of interest" description="Disordered" evidence="3">
    <location>
        <begin position="81"/>
        <end position="233"/>
    </location>
</feature>
<keyword evidence="6" id="KW-1185">Reference proteome</keyword>
<evidence type="ECO:0000256" key="2">
    <source>
        <dbReference type="ARBA" id="ARBA00023242"/>
    </source>
</evidence>
<feature type="compositionally biased region" description="Polar residues" evidence="3">
    <location>
        <begin position="117"/>
        <end position="132"/>
    </location>
</feature>
<dbReference type="PANTHER" id="PTHR47659">
    <property type="entry name" value="ZN(II)2CYS6 TRANSCRIPTION FACTOR (EUROFUNG)-RELATED"/>
    <property type="match status" value="1"/>
</dbReference>
<feature type="region of interest" description="Disordered" evidence="3">
    <location>
        <begin position="1"/>
        <end position="67"/>
    </location>
</feature>